<dbReference type="AlphaFoldDB" id="A0A8G1VSG3"/>
<dbReference type="RefSeq" id="XP_040795009.1">
    <property type="nucleotide sequence ID" value="XM_040950479.1"/>
</dbReference>
<name>A0A8G1VSG3_9EURO</name>
<dbReference type="EMBL" id="KZ824741">
    <property type="protein sequence ID" value="RAK70997.1"/>
    <property type="molecule type" value="Genomic_DNA"/>
</dbReference>
<evidence type="ECO:0000313" key="2">
    <source>
        <dbReference type="Proteomes" id="UP000249789"/>
    </source>
</evidence>
<proteinExistence type="predicted"/>
<protein>
    <submittedName>
        <fullName evidence="1">Uncharacterized protein</fullName>
    </submittedName>
</protein>
<sequence>MAGDYLRSSSPCSSNCSYTIQIPSSRLACTSTDAPNLHTWVNKTYKQSLTWTNAYIYLASPNYRLYDDFAMVLASNDRFAVFNATTTGTTGQNVTEQSRRASLAAVQDTLVLEWAGYIDIFAANTLIALTSLYRGPAKQPVFTLTPAALQSLLQNITLSLLTLLQATTTTTVTKTITVNVYRFPHPARLVTPYFVALAMAGRARARAERHLGAHDGLVPDAVCDARA</sequence>
<accession>A0A8G1VSG3</accession>
<dbReference type="Proteomes" id="UP000249789">
    <property type="component" value="Unassembled WGS sequence"/>
</dbReference>
<reference evidence="1 2" key="1">
    <citation type="submission" date="2018-02" db="EMBL/GenBank/DDBJ databases">
        <title>The genomes of Aspergillus section Nigri reveals drivers in fungal speciation.</title>
        <authorList>
            <consortium name="DOE Joint Genome Institute"/>
            <person name="Vesth T.C."/>
            <person name="Nybo J."/>
            <person name="Theobald S."/>
            <person name="Brandl J."/>
            <person name="Frisvad J.C."/>
            <person name="Nielsen K.F."/>
            <person name="Lyhne E.K."/>
            <person name="Kogle M.E."/>
            <person name="Kuo A."/>
            <person name="Riley R."/>
            <person name="Clum A."/>
            <person name="Nolan M."/>
            <person name="Lipzen A."/>
            <person name="Salamov A."/>
            <person name="Henrissat B."/>
            <person name="Wiebenga A."/>
            <person name="De vries R.P."/>
            <person name="Grigoriev I.V."/>
            <person name="Mortensen U.H."/>
            <person name="Andersen M.R."/>
            <person name="Baker S.E."/>
        </authorList>
    </citation>
    <scope>NUCLEOTIDE SEQUENCE [LARGE SCALE GENOMIC DNA]</scope>
    <source>
        <strain evidence="1 2">CBS 313.89</strain>
    </source>
</reference>
<dbReference type="OrthoDB" id="5322539at2759"/>
<dbReference type="VEuPathDB" id="FungiDB:BO72DRAFT_533074"/>
<keyword evidence="2" id="KW-1185">Reference proteome</keyword>
<dbReference type="GeneID" id="63867814"/>
<organism evidence="1 2">
    <name type="scientific">Aspergillus fijiensis CBS 313.89</name>
    <dbReference type="NCBI Taxonomy" id="1448319"/>
    <lineage>
        <taxon>Eukaryota</taxon>
        <taxon>Fungi</taxon>
        <taxon>Dikarya</taxon>
        <taxon>Ascomycota</taxon>
        <taxon>Pezizomycotina</taxon>
        <taxon>Eurotiomycetes</taxon>
        <taxon>Eurotiomycetidae</taxon>
        <taxon>Eurotiales</taxon>
        <taxon>Aspergillaceae</taxon>
        <taxon>Aspergillus</taxon>
    </lineage>
</organism>
<evidence type="ECO:0000313" key="1">
    <source>
        <dbReference type="EMBL" id="RAK70997.1"/>
    </source>
</evidence>
<gene>
    <name evidence="1" type="ORF">BO72DRAFT_533074</name>
</gene>